<dbReference type="InterPro" id="IPR001412">
    <property type="entry name" value="aa-tRNA-synth_I_CS"/>
</dbReference>
<feature type="domain" description="Leucyl-tRNA synthetase editing" evidence="13">
    <location>
        <begin position="224"/>
        <end position="410"/>
    </location>
</feature>
<evidence type="ECO:0000256" key="7">
    <source>
        <dbReference type="ARBA" id="ARBA00023146"/>
    </source>
</evidence>
<dbReference type="Gene3D" id="1.10.730.10">
    <property type="entry name" value="Isoleucyl-tRNA Synthetase, Domain 1"/>
    <property type="match status" value="1"/>
</dbReference>
<keyword evidence="6 9" id="KW-0648">Protein biosynthesis</keyword>
<evidence type="ECO:0000256" key="5">
    <source>
        <dbReference type="ARBA" id="ARBA00022840"/>
    </source>
</evidence>
<dbReference type="InterPro" id="IPR025709">
    <property type="entry name" value="Leu_tRNA-synth_edit"/>
</dbReference>
<keyword evidence="3 9" id="KW-0436">Ligase</keyword>
<dbReference type="FunFam" id="3.10.20.590:FF:000001">
    <property type="entry name" value="Leucine--tRNA ligase"/>
    <property type="match status" value="1"/>
</dbReference>
<dbReference type="InterPro" id="IPR014729">
    <property type="entry name" value="Rossmann-like_a/b/a_fold"/>
</dbReference>
<dbReference type="InterPro" id="IPR009008">
    <property type="entry name" value="Val/Leu/Ile-tRNA-synth_edit"/>
</dbReference>
<dbReference type="GO" id="GO:0002161">
    <property type="term" value="F:aminoacyl-tRNA deacylase activity"/>
    <property type="evidence" value="ECO:0007669"/>
    <property type="project" value="InterPro"/>
</dbReference>
<feature type="domain" description="Aminoacyl-tRNA synthetase class Ia" evidence="11">
    <location>
        <begin position="423"/>
        <end position="580"/>
    </location>
</feature>
<dbReference type="Gene3D" id="2.20.28.290">
    <property type="match status" value="1"/>
</dbReference>
<dbReference type="FunFam" id="3.40.50.620:FF:000056">
    <property type="entry name" value="Leucine--tRNA ligase"/>
    <property type="match status" value="1"/>
</dbReference>
<comment type="catalytic activity">
    <reaction evidence="8 9">
        <text>tRNA(Leu) + L-leucine + ATP = L-leucyl-tRNA(Leu) + AMP + diphosphate</text>
        <dbReference type="Rhea" id="RHEA:11688"/>
        <dbReference type="Rhea" id="RHEA-COMP:9613"/>
        <dbReference type="Rhea" id="RHEA-COMP:9622"/>
        <dbReference type="ChEBI" id="CHEBI:30616"/>
        <dbReference type="ChEBI" id="CHEBI:33019"/>
        <dbReference type="ChEBI" id="CHEBI:57427"/>
        <dbReference type="ChEBI" id="CHEBI:78442"/>
        <dbReference type="ChEBI" id="CHEBI:78494"/>
        <dbReference type="ChEBI" id="CHEBI:456215"/>
        <dbReference type="EC" id="6.1.1.4"/>
    </reaction>
</comment>
<evidence type="ECO:0000259" key="12">
    <source>
        <dbReference type="Pfam" id="PF08264"/>
    </source>
</evidence>
<evidence type="ECO:0000256" key="6">
    <source>
        <dbReference type="ARBA" id="ARBA00022917"/>
    </source>
</evidence>
<accession>A0A7V5P0Q5</accession>
<feature type="domain" description="Aminoacyl-tRNA synthetase class Ia" evidence="11">
    <location>
        <begin position="13"/>
        <end position="221"/>
    </location>
</feature>
<dbReference type="GO" id="GO:0006429">
    <property type="term" value="P:leucyl-tRNA aminoacylation"/>
    <property type="evidence" value="ECO:0007669"/>
    <property type="project" value="UniProtKB-UniRule"/>
</dbReference>
<organism evidence="14">
    <name type="scientific">Thermodesulfatator atlanticus</name>
    <dbReference type="NCBI Taxonomy" id="501497"/>
    <lineage>
        <taxon>Bacteria</taxon>
        <taxon>Pseudomonadati</taxon>
        <taxon>Thermodesulfobacteriota</taxon>
        <taxon>Thermodesulfobacteria</taxon>
        <taxon>Thermodesulfobacteriales</taxon>
        <taxon>Thermodesulfatatoraceae</taxon>
        <taxon>Thermodesulfatator</taxon>
    </lineage>
</organism>
<proteinExistence type="inferred from homology"/>
<keyword evidence="4 9" id="KW-0547">Nucleotide-binding</keyword>
<dbReference type="SUPFAM" id="SSF47323">
    <property type="entry name" value="Anticodon-binding domain of a subclass of class I aminoacyl-tRNA synthetases"/>
    <property type="match status" value="1"/>
</dbReference>
<evidence type="ECO:0000259" key="13">
    <source>
        <dbReference type="Pfam" id="PF13603"/>
    </source>
</evidence>
<reference evidence="14" key="1">
    <citation type="journal article" date="2020" name="mSystems">
        <title>Genome- and Community-Level Interaction Insights into Carbon Utilization and Element Cycling Functions of Hydrothermarchaeota in Hydrothermal Sediment.</title>
        <authorList>
            <person name="Zhou Z."/>
            <person name="Liu Y."/>
            <person name="Xu W."/>
            <person name="Pan J."/>
            <person name="Luo Z.H."/>
            <person name="Li M."/>
        </authorList>
    </citation>
    <scope>NUCLEOTIDE SEQUENCE [LARGE SCALE GENOMIC DNA]</scope>
    <source>
        <strain evidence="14">HyVt-533</strain>
    </source>
</reference>
<feature type="domain" description="Methionyl/Valyl/Leucyl/Isoleucyl-tRNA synthetase anticodon-binding" evidence="12">
    <location>
        <begin position="700"/>
        <end position="824"/>
    </location>
</feature>
<dbReference type="PANTHER" id="PTHR43740:SF2">
    <property type="entry name" value="LEUCINE--TRNA LIGASE, MITOCHONDRIAL"/>
    <property type="match status" value="1"/>
</dbReference>
<comment type="caution">
    <text evidence="14">The sequence shown here is derived from an EMBL/GenBank/DDBJ whole genome shotgun (WGS) entry which is preliminary data.</text>
</comment>
<dbReference type="PRINTS" id="PR00985">
    <property type="entry name" value="TRNASYNTHLEU"/>
</dbReference>
<dbReference type="Gene3D" id="3.10.20.590">
    <property type="match status" value="1"/>
</dbReference>
<comment type="subcellular location">
    <subcellularLocation>
        <location evidence="9">Cytoplasm</location>
    </subcellularLocation>
</comment>
<evidence type="ECO:0000256" key="8">
    <source>
        <dbReference type="ARBA" id="ARBA00047469"/>
    </source>
</evidence>
<dbReference type="Pfam" id="PF00133">
    <property type="entry name" value="tRNA-synt_1"/>
    <property type="match status" value="3"/>
</dbReference>
<dbReference type="HAMAP" id="MF_00049_B">
    <property type="entry name" value="Leu_tRNA_synth_B"/>
    <property type="match status" value="1"/>
</dbReference>
<evidence type="ECO:0000256" key="4">
    <source>
        <dbReference type="ARBA" id="ARBA00022741"/>
    </source>
</evidence>
<dbReference type="Gene3D" id="3.40.50.620">
    <property type="entry name" value="HUPs"/>
    <property type="match status" value="2"/>
</dbReference>
<protein>
    <recommendedName>
        <fullName evidence="9">Leucine--tRNA ligase</fullName>
        <ecNumber evidence="9">6.1.1.4</ecNumber>
    </recommendedName>
    <alternativeName>
        <fullName evidence="9">Leucyl-tRNA synthetase</fullName>
        <shortName evidence="9">LeuRS</shortName>
    </alternativeName>
</protein>
<feature type="short sequence motif" description="'KMSKS' region" evidence="9">
    <location>
        <begin position="617"/>
        <end position="621"/>
    </location>
</feature>
<dbReference type="NCBIfam" id="TIGR00396">
    <property type="entry name" value="leuS_bact"/>
    <property type="match status" value="1"/>
</dbReference>
<evidence type="ECO:0000313" key="14">
    <source>
        <dbReference type="EMBL" id="HHI97737.1"/>
    </source>
</evidence>
<keyword evidence="5 9" id="KW-0067">ATP-binding</keyword>
<name>A0A7V5P0Q5_9BACT</name>
<evidence type="ECO:0000256" key="3">
    <source>
        <dbReference type="ARBA" id="ARBA00022598"/>
    </source>
</evidence>
<dbReference type="EC" id="6.1.1.4" evidence="9"/>
<evidence type="ECO:0000256" key="2">
    <source>
        <dbReference type="ARBA" id="ARBA00022490"/>
    </source>
</evidence>
<comment type="similarity">
    <text evidence="1 9 10">Belongs to the class-I aminoacyl-tRNA synthetase family.</text>
</comment>
<dbReference type="Pfam" id="PF08264">
    <property type="entry name" value="Anticodon_1"/>
    <property type="match status" value="1"/>
</dbReference>
<dbReference type="Proteomes" id="UP000886101">
    <property type="component" value="Unassembled WGS sequence"/>
</dbReference>
<dbReference type="CDD" id="cd07958">
    <property type="entry name" value="Anticodon_Ia_Leu_BEm"/>
    <property type="match status" value="1"/>
</dbReference>
<feature type="short sequence motif" description="'HIGH' region" evidence="9">
    <location>
        <begin position="43"/>
        <end position="53"/>
    </location>
</feature>
<dbReference type="SUPFAM" id="SSF52374">
    <property type="entry name" value="Nucleotidylyl transferase"/>
    <property type="match status" value="1"/>
</dbReference>
<dbReference type="Pfam" id="PF13603">
    <property type="entry name" value="tRNA-synt_1_2"/>
    <property type="match status" value="1"/>
</dbReference>
<dbReference type="InterPro" id="IPR002300">
    <property type="entry name" value="aa-tRNA-synth_Ia"/>
</dbReference>
<dbReference type="GO" id="GO:0004823">
    <property type="term" value="F:leucine-tRNA ligase activity"/>
    <property type="evidence" value="ECO:0007669"/>
    <property type="project" value="UniProtKB-UniRule"/>
</dbReference>
<evidence type="ECO:0000256" key="10">
    <source>
        <dbReference type="RuleBase" id="RU363035"/>
    </source>
</evidence>
<feature type="domain" description="Aminoacyl-tRNA synthetase class Ia" evidence="11">
    <location>
        <begin position="616"/>
        <end position="657"/>
    </location>
</feature>
<dbReference type="FunFam" id="1.10.730.10:FF:000011">
    <property type="entry name" value="Leucine--tRNA ligase chloroplastic/mitochondrial"/>
    <property type="match status" value="1"/>
</dbReference>
<evidence type="ECO:0000259" key="11">
    <source>
        <dbReference type="Pfam" id="PF00133"/>
    </source>
</evidence>
<keyword evidence="7 9" id="KW-0030">Aminoacyl-tRNA synthetase</keyword>
<dbReference type="PANTHER" id="PTHR43740">
    <property type="entry name" value="LEUCYL-TRNA SYNTHETASE"/>
    <property type="match status" value="1"/>
</dbReference>
<feature type="binding site" evidence="9">
    <location>
        <position position="620"/>
    </location>
    <ligand>
        <name>ATP</name>
        <dbReference type="ChEBI" id="CHEBI:30616"/>
    </ligand>
</feature>
<dbReference type="InterPro" id="IPR013155">
    <property type="entry name" value="M/V/L/I-tRNA-synth_anticd-bd"/>
</dbReference>
<dbReference type="SUPFAM" id="SSF50677">
    <property type="entry name" value="ValRS/IleRS/LeuRS editing domain"/>
    <property type="match status" value="1"/>
</dbReference>
<dbReference type="CDD" id="cd00812">
    <property type="entry name" value="LeuRS_core"/>
    <property type="match status" value="1"/>
</dbReference>
<keyword evidence="2 9" id="KW-0963">Cytoplasm</keyword>
<dbReference type="FunFam" id="3.40.50.620:FF:000003">
    <property type="entry name" value="Leucine--tRNA ligase"/>
    <property type="match status" value="1"/>
</dbReference>
<gene>
    <name evidence="9" type="primary">leuS</name>
    <name evidence="14" type="ORF">ENJ96_07770</name>
</gene>
<dbReference type="EMBL" id="DROK01000229">
    <property type="protein sequence ID" value="HHI97737.1"/>
    <property type="molecule type" value="Genomic_DNA"/>
</dbReference>
<dbReference type="InterPro" id="IPR009080">
    <property type="entry name" value="tRNAsynth_Ia_anticodon-bd"/>
</dbReference>
<dbReference type="GO" id="GO:0005829">
    <property type="term" value="C:cytosol"/>
    <property type="evidence" value="ECO:0007669"/>
    <property type="project" value="TreeGrafter"/>
</dbReference>
<evidence type="ECO:0000256" key="9">
    <source>
        <dbReference type="HAMAP-Rule" id="MF_00049"/>
    </source>
</evidence>
<sequence length="864" mass="100427">MARKYDFEAIEKKWQEVWEKRQVFKAEDLDPSRPKYYVLEMFPYPSGRIHMGHVRNYSIGDVIARFRRMRGENVLHPMGWDAFGLPAENAALKHGTHPARWTYENIAYMRRQLKRLGLSYDWEREFATCDPDYYQHEQRFFIEMLERGLAYRKKTTVNWCEHCQTVLANEQVEEGRCWRCGEEVIQKEMEGWFLKITAYAEELLQDIEKLRGKWPDKVLSMQINWIGKSEGAEIRFPLVEGEEEITVFTTRPDTIYGVTFISLSPEHPLARKLAAQDAELMKEFEAFLEETRRARRQIEEGLFEKKGLFLKAYARHPLTGEKIPVFAANFVLMEYGTGAVMGVPAHDQRDFEFAQKYGLPVKVVIKPEDQDLDPAKLDKAYEEPGVMVNSGPFSGLPSEEGKKKVVAYLEEKGLGRKKITYRLRDWGVSRQRYWGCPIPVIYCADCGIVPEKIENLPVKLPLEAELDEKGRSPLPRLKSFVETTCPRCGKPARRETDTFDTFVESSWYFARFACPKAREPLDKERVSYWLPVDQYIGGIEHAILHLLYARFFTKVLRDLGYLDLDEPFERLLTQGMVLKETYRCPRHGWLYPEEVSPEGTCLKEGCGAKVEIGRFEKMSKSKCNVVDPGEMIRRYGADAVRLFILFAAPPERDLEWSEQGLEGAFRFLQRVFRLVEENLEELKRVSPYEGAQQELPAHLKELRRKTHQTIKKVTEDIEERYHFNTAIAAVMELVNLCFETLNKEKPTGPFWAVMRETVENILLLLSPMAPHLCEELWERLEHEGLIAEAPWPEPQEEALKAEEINIVVQVNGKVRDQLKVPVEAGEEEIKDLALKSEKVRRHLEGKEIKKVIFVPGRLINFVAR</sequence>
<dbReference type="InterPro" id="IPR002302">
    <property type="entry name" value="Leu-tRNA-ligase"/>
</dbReference>
<evidence type="ECO:0000256" key="1">
    <source>
        <dbReference type="ARBA" id="ARBA00005594"/>
    </source>
</evidence>
<dbReference type="GO" id="GO:0005524">
    <property type="term" value="F:ATP binding"/>
    <property type="evidence" value="ECO:0007669"/>
    <property type="project" value="UniProtKB-UniRule"/>
</dbReference>
<dbReference type="AlphaFoldDB" id="A0A7V5P0Q5"/>
<dbReference type="PROSITE" id="PS00178">
    <property type="entry name" value="AA_TRNA_LIGASE_I"/>
    <property type="match status" value="1"/>
</dbReference>